<accession>A0A5E6MEX4</accession>
<gene>
    <name evidence="1" type="ORF">MAMT_01786</name>
</gene>
<dbReference type="AlphaFoldDB" id="A0A5E6MEX4"/>
<dbReference type="Proteomes" id="UP000334923">
    <property type="component" value="Unassembled WGS sequence"/>
</dbReference>
<keyword evidence="2" id="KW-1185">Reference proteome</keyword>
<organism evidence="1 2">
    <name type="scientific">Methylacidimicrobium tartarophylax</name>
    <dbReference type="NCBI Taxonomy" id="1041768"/>
    <lineage>
        <taxon>Bacteria</taxon>
        <taxon>Pseudomonadati</taxon>
        <taxon>Verrucomicrobiota</taxon>
        <taxon>Methylacidimicrobium</taxon>
    </lineage>
</organism>
<reference evidence="1 2" key="1">
    <citation type="submission" date="2019-09" db="EMBL/GenBank/DDBJ databases">
        <authorList>
            <person name="Cremers G."/>
        </authorList>
    </citation>
    <scope>NUCLEOTIDE SEQUENCE [LARGE SCALE GENOMIC DNA]</scope>
    <source>
        <strain evidence="1">4A</strain>
    </source>
</reference>
<proteinExistence type="predicted"/>
<dbReference type="EMBL" id="CABFVA020000098">
    <property type="protein sequence ID" value="VVM07526.1"/>
    <property type="molecule type" value="Genomic_DNA"/>
</dbReference>
<name>A0A5E6MEX4_9BACT</name>
<evidence type="ECO:0000313" key="2">
    <source>
        <dbReference type="Proteomes" id="UP000334923"/>
    </source>
</evidence>
<dbReference type="OrthoDB" id="7376166at2"/>
<evidence type="ECO:0000313" key="1">
    <source>
        <dbReference type="EMBL" id="VVM07526.1"/>
    </source>
</evidence>
<dbReference type="RefSeq" id="WP_142660611.1">
    <property type="nucleotide sequence ID" value="NZ_CABFVA020000098.1"/>
</dbReference>
<protein>
    <submittedName>
        <fullName evidence="1">Uncharacterized protein</fullName>
    </submittedName>
</protein>
<sequence length="84" mass="9031">MADGVIIHRPEVVALIEETAKKLTEGNPIEAVALAVRRLLEQYARSGSLFGTHRGSVRVREGVDLTAPALDLGPDAETGREIAR</sequence>